<comment type="caution">
    <text evidence="8">The sequence shown here is derived from an EMBL/GenBank/DDBJ whole genome shotgun (WGS) entry which is preliminary data.</text>
</comment>
<feature type="transmembrane region" description="Helical" evidence="7">
    <location>
        <begin position="372"/>
        <end position="395"/>
    </location>
</feature>
<evidence type="ECO:0000256" key="5">
    <source>
        <dbReference type="ARBA" id="ARBA00022989"/>
    </source>
</evidence>
<feature type="transmembrane region" description="Helical" evidence="7">
    <location>
        <begin position="349"/>
        <end position="366"/>
    </location>
</feature>
<dbReference type="PANTHER" id="PTHR10332">
    <property type="entry name" value="EQUILIBRATIVE NUCLEOSIDE TRANSPORTER"/>
    <property type="match status" value="1"/>
</dbReference>
<feature type="transmembrane region" description="Helical" evidence="7">
    <location>
        <begin position="89"/>
        <end position="112"/>
    </location>
</feature>
<dbReference type="EMBL" id="CAJNRF010015756">
    <property type="protein sequence ID" value="CAF2179255.1"/>
    <property type="molecule type" value="Genomic_DNA"/>
</dbReference>
<evidence type="ECO:0000256" key="2">
    <source>
        <dbReference type="ARBA" id="ARBA00007965"/>
    </source>
</evidence>
<feature type="transmembrane region" description="Helical" evidence="7">
    <location>
        <begin position="282"/>
        <end position="299"/>
    </location>
</feature>
<feature type="transmembrane region" description="Helical" evidence="7">
    <location>
        <begin position="186"/>
        <end position="206"/>
    </location>
</feature>
<dbReference type="InterPro" id="IPR036259">
    <property type="entry name" value="MFS_trans_sf"/>
</dbReference>
<evidence type="ECO:0000256" key="7">
    <source>
        <dbReference type="SAM" id="Phobius"/>
    </source>
</evidence>
<keyword evidence="5 7" id="KW-1133">Transmembrane helix</keyword>
<accession>A0A816Z0Y5</accession>
<dbReference type="GO" id="GO:0005337">
    <property type="term" value="F:nucleoside transmembrane transporter activity"/>
    <property type="evidence" value="ECO:0007669"/>
    <property type="project" value="InterPro"/>
</dbReference>
<evidence type="ECO:0000256" key="1">
    <source>
        <dbReference type="ARBA" id="ARBA00004141"/>
    </source>
</evidence>
<feature type="transmembrane region" description="Helical" evidence="7">
    <location>
        <begin position="124"/>
        <end position="148"/>
    </location>
</feature>
<dbReference type="PANTHER" id="PTHR10332:SF10">
    <property type="entry name" value="EQUILIBRATIVE NUCLEOSIDE TRANSPORTER 4"/>
    <property type="match status" value="1"/>
</dbReference>
<keyword evidence="6 7" id="KW-0472">Membrane</keyword>
<evidence type="ECO:0000256" key="6">
    <source>
        <dbReference type="ARBA" id="ARBA00023136"/>
    </source>
</evidence>
<feature type="transmembrane region" description="Helical" evidence="7">
    <location>
        <begin position="212"/>
        <end position="234"/>
    </location>
</feature>
<comment type="similarity">
    <text evidence="2">Belongs to the SLC29A/ENT transporter (TC 2.A.57) family.</text>
</comment>
<protein>
    <submittedName>
        <fullName evidence="8">Uncharacterized protein</fullName>
    </submittedName>
</protein>
<evidence type="ECO:0000313" key="9">
    <source>
        <dbReference type="Proteomes" id="UP000663856"/>
    </source>
</evidence>
<proteinExistence type="inferred from homology"/>
<dbReference type="InterPro" id="IPR002259">
    <property type="entry name" value="Eqnu_transpt"/>
</dbReference>
<dbReference type="GO" id="GO:0005886">
    <property type="term" value="C:plasma membrane"/>
    <property type="evidence" value="ECO:0007669"/>
    <property type="project" value="TreeGrafter"/>
</dbReference>
<feature type="transmembrane region" description="Helical" evidence="7">
    <location>
        <begin position="416"/>
        <end position="436"/>
    </location>
</feature>
<name>A0A816Z0Y5_9BILA</name>
<keyword evidence="4 7" id="KW-0812">Transmembrane</keyword>
<evidence type="ECO:0000313" key="8">
    <source>
        <dbReference type="EMBL" id="CAF2179255.1"/>
    </source>
</evidence>
<evidence type="ECO:0000256" key="3">
    <source>
        <dbReference type="ARBA" id="ARBA00022448"/>
    </source>
</evidence>
<keyword evidence="3" id="KW-0813">Transport</keyword>
<comment type="subcellular location">
    <subcellularLocation>
        <location evidence="1">Membrane</location>
        <topology evidence="1">Multi-pass membrane protein</topology>
    </subcellularLocation>
</comment>
<dbReference type="Proteomes" id="UP000663856">
    <property type="component" value="Unassembled WGS sequence"/>
</dbReference>
<dbReference type="SUPFAM" id="SSF103473">
    <property type="entry name" value="MFS general substrate transporter"/>
    <property type="match status" value="1"/>
</dbReference>
<reference evidence="8" key="1">
    <citation type="submission" date="2021-02" db="EMBL/GenBank/DDBJ databases">
        <authorList>
            <person name="Nowell W R."/>
        </authorList>
    </citation>
    <scope>NUCLEOTIDE SEQUENCE</scope>
</reference>
<organism evidence="8 9">
    <name type="scientific">Rotaria magnacalcarata</name>
    <dbReference type="NCBI Taxonomy" id="392030"/>
    <lineage>
        <taxon>Eukaryota</taxon>
        <taxon>Metazoa</taxon>
        <taxon>Spiralia</taxon>
        <taxon>Gnathifera</taxon>
        <taxon>Rotifera</taxon>
        <taxon>Eurotatoria</taxon>
        <taxon>Bdelloidea</taxon>
        <taxon>Philodinida</taxon>
        <taxon>Philodinidae</taxon>
        <taxon>Rotaria</taxon>
    </lineage>
</organism>
<sequence length="437" mass="49556">MKKFIYLISELKIKMKMDCLNRKEKDNVQINAVDVVPIIEDSTDDTSQHHKGIYWRLLFLNLVVLWAYQSLISAQNYYSKFFPNDHLDFWGTVSAGSSMFFLHIIQLYFGVYKYGFTKRVIPGFIGYIIIAILVMAFKNKIILIIAFASVGGINTITESPIYGIAGLFTTGSFTQAVQVGNGMAGFLNVTANTIIRLIVLLVHSKIDQDQLSFYIFMSVLIVLCFIAIYVYYSLIKIPPVNMRISQQIALFQREKSGETVELHLVENELSFWTLTKILKTHLFVQFYVLFISLLLWPGIPCGASNNGWFKYGGNHWWCSPFIIGTFNLGDLIGRTLAVKVHQYFSSKTCLFSAILRTFLILIIFYRHHIDNIFLLCMILLMGMTNGLLATVTFMVRPEKIAGVNNCERAAYLMTAALYFGIASGSIFAAILALTHLV</sequence>
<dbReference type="Pfam" id="PF01733">
    <property type="entry name" value="Nucleoside_tran"/>
    <property type="match status" value="1"/>
</dbReference>
<gene>
    <name evidence="8" type="ORF">WKI299_LOCUS33369</name>
</gene>
<evidence type="ECO:0000256" key="4">
    <source>
        <dbReference type="ARBA" id="ARBA00022692"/>
    </source>
</evidence>
<dbReference type="AlphaFoldDB" id="A0A816Z0Y5"/>
<feature type="transmembrane region" description="Helical" evidence="7">
    <location>
        <begin position="53"/>
        <end position="69"/>
    </location>
</feature>